<reference evidence="1 2" key="1">
    <citation type="submission" date="2019-02" db="EMBL/GenBank/DDBJ databases">
        <title>Deep-cultivation of Planctomycetes and their phenomic and genomic characterization uncovers novel biology.</title>
        <authorList>
            <person name="Wiegand S."/>
            <person name="Jogler M."/>
            <person name="Boedeker C."/>
            <person name="Pinto D."/>
            <person name="Vollmers J."/>
            <person name="Rivas-Marin E."/>
            <person name="Kohn T."/>
            <person name="Peeters S.H."/>
            <person name="Heuer A."/>
            <person name="Rast P."/>
            <person name="Oberbeckmann S."/>
            <person name="Bunk B."/>
            <person name="Jeske O."/>
            <person name="Meyerdierks A."/>
            <person name="Storesund J.E."/>
            <person name="Kallscheuer N."/>
            <person name="Luecker S."/>
            <person name="Lage O.M."/>
            <person name="Pohl T."/>
            <person name="Merkel B.J."/>
            <person name="Hornburger P."/>
            <person name="Mueller R.-W."/>
            <person name="Bruemmer F."/>
            <person name="Labrenz M."/>
            <person name="Spormann A.M."/>
            <person name="Op den Camp H."/>
            <person name="Overmann J."/>
            <person name="Amann R."/>
            <person name="Jetten M.S.M."/>
            <person name="Mascher T."/>
            <person name="Medema M.H."/>
            <person name="Devos D.P."/>
            <person name="Kaster A.-K."/>
            <person name="Ovreas L."/>
            <person name="Rohde M."/>
            <person name="Galperin M.Y."/>
            <person name="Jogler C."/>
        </authorList>
    </citation>
    <scope>NUCLEOTIDE SEQUENCE [LARGE SCALE GENOMIC DNA]</scope>
    <source>
        <strain evidence="1 2">TBK1r</strain>
    </source>
</reference>
<name>A0ABX5Y3E3_9BACT</name>
<gene>
    <name evidence="1" type="ORF">TBK1r_67310</name>
</gene>
<dbReference type="RefSeq" id="WP_145219517.1">
    <property type="nucleotide sequence ID" value="NZ_CP036432.1"/>
</dbReference>
<evidence type="ECO:0000313" key="1">
    <source>
        <dbReference type="EMBL" id="QDV87700.1"/>
    </source>
</evidence>
<protein>
    <submittedName>
        <fullName evidence="1">Uncharacterized protein</fullName>
    </submittedName>
</protein>
<dbReference type="EMBL" id="CP036432">
    <property type="protein sequence ID" value="QDV87700.1"/>
    <property type="molecule type" value="Genomic_DNA"/>
</dbReference>
<accession>A0ABX5Y3E3</accession>
<organism evidence="1 2">
    <name type="scientific">Stieleria magnilauensis</name>
    <dbReference type="NCBI Taxonomy" id="2527963"/>
    <lineage>
        <taxon>Bacteria</taxon>
        <taxon>Pseudomonadati</taxon>
        <taxon>Planctomycetota</taxon>
        <taxon>Planctomycetia</taxon>
        <taxon>Pirellulales</taxon>
        <taxon>Pirellulaceae</taxon>
        <taxon>Stieleria</taxon>
    </lineage>
</organism>
<evidence type="ECO:0000313" key="2">
    <source>
        <dbReference type="Proteomes" id="UP000318081"/>
    </source>
</evidence>
<sequence length="207" mass="22060">MTASDRTIDSPRKTAITRVLPARWATASLAPLLIALTTGCSTLPSARGLDLMNPAASLLSPGSAKNTSPYQMLDGTAPATALSGHAGLTEEAYHKIREAKAQNAIVLQVAEDEQPVRVLPLPPGQKSVFVSELLTQTGVLKKLGNVQATLYRPSPDSISGVRMEIQFADDGTVDPTTDYGLRPGDRVQIQKKTTTAIESLVNMALRR</sequence>
<proteinExistence type="predicted"/>
<keyword evidence="2" id="KW-1185">Reference proteome</keyword>
<dbReference type="Proteomes" id="UP000318081">
    <property type="component" value="Chromosome"/>
</dbReference>